<proteinExistence type="predicted"/>
<accession>A0A433UWV8</accession>
<reference evidence="3 4" key="1">
    <citation type="journal article" date="2019" name="Genome Biol. Evol.">
        <title>Day and night: Metabolic profiles and evolutionary relationships of six axenic non-marine cyanobacteria.</title>
        <authorList>
            <person name="Will S.E."/>
            <person name="Henke P."/>
            <person name="Boedeker C."/>
            <person name="Huang S."/>
            <person name="Brinkmann H."/>
            <person name="Rohde M."/>
            <person name="Jarek M."/>
            <person name="Friedl T."/>
            <person name="Seufert S."/>
            <person name="Schumacher M."/>
            <person name="Overmann J."/>
            <person name="Neumann-Schaal M."/>
            <person name="Petersen J."/>
        </authorList>
    </citation>
    <scope>NUCLEOTIDE SEQUENCE [LARGE SCALE GENOMIC DNA]</scope>
    <source>
        <strain evidence="3 4">SAG 1403-4b</strain>
    </source>
</reference>
<dbReference type="Proteomes" id="UP000276103">
    <property type="component" value="Unassembled WGS sequence"/>
</dbReference>
<evidence type="ECO:0000256" key="1">
    <source>
        <dbReference type="SAM" id="Phobius"/>
    </source>
</evidence>
<dbReference type="OrthoDB" id="495589at2"/>
<gene>
    <name evidence="3" type="ORF">DSM107003_14070</name>
</gene>
<sequence>MSGYEKMEWATYQEHLYQARLSYILSCVAIAASISMSLLASFFMLSGNATQVHVTTITGLLFTGLYIPLSKEANKKIERLTKLTKDYKSLR</sequence>
<dbReference type="EMBL" id="RSCM01000003">
    <property type="protein sequence ID" value="RUS98319.1"/>
    <property type="molecule type" value="Genomic_DNA"/>
</dbReference>
<evidence type="ECO:0000313" key="4">
    <source>
        <dbReference type="Proteomes" id="UP000276103"/>
    </source>
</evidence>
<dbReference type="AlphaFoldDB" id="A0A433UWV8"/>
<dbReference type="Pfam" id="PF20712">
    <property type="entry name" value="CyanoTRADDas_TM"/>
    <property type="match status" value="1"/>
</dbReference>
<feature type="transmembrane region" description="Helical" evidence="1">
    <location>
        <begin position="21"/>
        <end position="45"/>
    </location>
</feature>
<keyword evidence="4" id="KW-1185">Reference proteome</keyword>
<organism evidence="3 4">
    <name type="scientific">Trichormus variabilis SAG 1403-4b</name>
    <dbReference type="NCBI Taxonomy" id="447716"/>
    <lineage>
        <taxon>Bacteria</taxon>
        <taxon>Bacillati</taxon>
        <taxon>Cyanobacteriota</taxon>
        <taxon>Cyanophyceae</taxon>
        <taxon>Nostocales</taxon>
        <taxon>Nostocaceae</taxon>
        <taxon>Trichormus</taxon>
    </lineage>
</organism>
<feature type="domain" description="Cyanobacterial TRADD-N associated 2 transmembrane" evidence="2">
    <location>
        <begin position="14"/>
        <end position="76"/>
    </location>
</feature>
<evidence type="ECO:0000313" key="3">
    <source>
        <dbReference type="EMBL" id="RUS98319.1"/>
    </source>
</evidence>
<keyword evidence="1" id="KW-0812">Transmembrane</keyword>
<keyword evidence="1" id="KW-1133">Transmembrane helix</keyword>
<evidence type="ECO:0000259" key="2">
    <source>
        <dbReference type="Pfam" id="PF20712"/>
    </source>
</evidence>
<dbReference type="InterPro" id="IPR048567">
    <property type="entry name" value="CyanoTRADDas_TM"/>
</dbReference>
<dbReference type="RefSeq" id="WP_127053236.1">
    <property type="nucleotide sequence ID" value="NZ_RSCM01000003.1"/>
</dbReference>
<keyword evidence="1" id="KW-0472">Membrane</keyword>
<protein>
    <recommendedName>
        <fullName evidence="2">Cyanobacterial TRADD-N associated 2 transmembrane domain-containing protein</fullName>
    </recommendedName>
</protein>
<name>A0A433UWV8_ANAVA</name>
<feature type="transmembrane region" description="Helical" evidence="1">
    <location>
        <begin position="51"/>
        <end position="69"/>
    </location>
</feature>
<comment type="caution">
    <text evidence="3">The sequence shown here is derived from an EMBL/GenBank/DDBJ whole genome shotgun (WGS) entry which is preliminary data.</text>
</comment>